<evidence type="ECO:0000256" key="1">
    <source>
        <dbReference type="SAM" id="SignalP"/>
    </source>
</evidence>
<dbReference type="Proteomes" id="UP000054988">
    <property type="component" value="Unassembled WGS sequence"/>
</dbReference>
<gene>
    <name evidence="2" type="ORF">WG66_15728</name>
</gene>
<evidence type="ECO:0000313" key="3">
    <source>
        <dbReference type="Proteomes" id="UP000054988"/>
    </source>
</evidence>
<sequence length="166" mass="18395">MMFTSLIILAVTLGQNAVFSLPVVGDATLAARDDVGDPNPVFASHAWENKKRQAATRDAQEETSDRGLGELIFAKVAWEDEGKRKREETETGTDKTLGEQIFAKAAWEQNAKRGDNDIFAEAAWEDVQKRGDILANAAWEDARKREDSNDDDPLPIFAVTAWDADE</sequence>
<feature type="signal peptide" evidence="1">
    <location>
        <begin position="1"/>
        <end position="20"/>
    </location>
</feature>
<comment type="caution">
    <text evidence="2">The sequence shown here is derived from an EMBL/GenBank/DDBJ whole genome shotgun (WGS) entry which is preliminary data.</text>
</comment>
<accession>A0A0W0F5T3</accession>
<proteinExistence type="predicted"/>
<dbReference type="EMBL" id="LATX01002301">
    <property type="protein sequence ID" value="KTB31672.1"/>
    <property type="molecule type" value="Genomic_DNA"/>
</dbReference>
<name>A0A0W0F5T3_MONRR</name>
<feature type="chain" id="PRO_5006901488" evidence="1">
    <location>
        <begin position="21"/>
        <end position="166"/>
    </location>
</feature>
<dbReference type="AlphaFoldDB" id="A0A0W0F5T3"/>
<reference evidence="2 3" key="1">
    <citation type="submission" date="2015-12" db="EMBL/GenBank/DDBJ databases">
        <title>Draft genome sequence of Moniliophthora roreri, the causal agent of frosty pod rot of cacao.</title>
        <authorList>
            <person name="Aime M.C."/>
            <person name="Diaz-Valderrama J.R."/>
            <person name="Kijpornyongpan T."/>
            <person name="Phillips-Mora W."/>
        </authorList>
    </citation>
    <scope>NUCLEOTIDE SEQUENCE [LARGE SCALE GENOMIC DNA]</scope>
    <source>
        <strain evidence="2 3">MCA 2952</strain>
    </source>
</reference>
<organism evidence="2 3">
    <name type="scientific">Moniliophthora roreri</name>
    <name type="common">Frosty pod rot fungus</name>
    <name type="synonym">Monilia roreri</name>
    <dbReference type="NCBI Taxonomy" id="221103"/>
    <lineage>
        <taxon>Eukaryota</taxon>
        <taxon>Fungi</taxon>
        <taxon>Dikarya</taxon>
        <taxon>Basidiomycota</taxon>
        <taxon>Agaricomycotina</taxon>
        <taxon>Agaricomycetes</taxon>
        <taxon>Agaricomycetidae</taxon>
        <taxon>Agaricales</taxon>
        <taxon>Marasmiineae</taxon>
        <taxon>Marasmiaceae</taxon>
        <taxon>Moniliophthora</taxon>
    </lineage>
</organism>
<protein>
    <submittedName>
        <fullName evidence="2">Uncharacterized protein</fullName>
    </submittedName>
</protein>
<evidence type="ECO:0000313" key="2">
    <source>
        <dbReference type="EMBL" id="KTB31672.1"/>
    </source>
</evidence>
<keyword evidence="1" id="KW-0732">Signal</keyword>